<dbReference type="EMBL" id="LR797058">
    <property type="protein sequence ID" value="CAB4184188.1"/>
    <property type="molecule type" value="Genomic_DNA"/>
</dbReference>
<protein>
    <submittedName>
        <fullName evidence="5">Glycosyltransferase 2-like</fullName>
    </submittedName>
</protein>
<dbReference type="EMBL" id="LR797330">
    <property type="protein sequence ID" value="CAB4203375.1"/>
    <property type="molecule type" value="Genomic_DNA"/>
</dbReference>
<dbReference type="InterPro" id="IPR001173">
    <property type="entry name" value="Glyco_trans_2-like"/>
</dbReference>
<accession>A0A6J5PVP3</accession>
<dbReference type="InterPro" id="IPR029044">
    <property type="entry name" value="Nucleotide-diphossugar_trans"/>
</dbReference>
<feature type="domain" description="Glycosyltransferase 2-like" evidence="4">
    <location>
        <begin position="4"/>
        <end position="103"/>
    </location>
</feature>
<dbReference type="PANTHER" id="PTHR43179:SF12">
    <property type="entry name" value="GALACTOFURANOSYLTRANSFERASE GLFT2"/>
    <property type="match status" value="1"/>
</dbReference>
<evidence type="ECO:0000256" key="2">
    <source>
        <dbReference type="ARBA" id="ARBA00022676"/>
    </source>
</evidence>
<proteinExistence type="inferred from homology"/>
<keyword evidence="3 5" id="KW-0808">Transferase</keyword>
<dbReference type="GO" id="GO:0016757">
    <property type="term" value="F:glycosyltransferase activity"/>
    <property type="evidence" value="ECO:0007669"/>
    <property type="project" value="UniProtKB-KW"/>
</dbReference>
<evidence type="ECO:0000256" key="3">
    <source>
        <dbReference type="ARBA" id="ARBA00022679"/>
    </source>
</evidence>
<evidence type="ECO:0000313" key="6">
    <source>
        <dbReference type="EMBL" id="CAB4184188.1"/>
    </source>
</evidence>
<sequence>MVPCIIIPVLNRYDLLERAIRSIDYPVEQLIIIDNGDGYDADMLAWTAPWQHVQNWYLWRMPTNLGVAPSWNLGIKATPHADGWILLNSDAYFEPGGLEAFYKDCEPSSITVTGGSQPWSCAWVGAGVVERVGLFSECYVPAYFEDNDFEDRSRASNVQVKISQAGIVHDNSSTISSDPSLAEKNSKSFQANAALHSLRWQSGLPDAGHWDLKRRRDLGWD</sequence>
<evidence type="ECO:0000259" key="4">
    <source>
        <dbReference type="Pfam" id="PF00535"/>
    </source>
</evidence>
<dbReference type="EMBL" id="LR796901">
    <property type="protein sequence ID" value="CAB4173461.1"/>
    <property type="molecule type" value="Genomic_DNA"/>
</dbReference>
<dbReference type="Pfam" id="PF00535">
    <property type="entry name" value="Glycos_transf_2"/>
    <property type="match status" value="1"/>
</dbReference>
<evidence type="ECO:0000313" key="5">
    <source>
        <dbReference type="EMBL" id="CAB4173461.1"/>
    </source>
</evidence>
<organism evidence="5">
    <name type="scientific">uncultured Caudovirales phage</name>
    <dbReference type="NCBI Taxonomy" id="2100421"/>
    <lineage>
        <taxon>Viruses</taxon>
        <taxon>Duplodnaviria</taxon>
        <taxon>Heunggongvirae</taxon>
        <taxon>Uroviricota</taxon>
        <taxon>Caudoviricetes</taxon>
        <taxon>Peduoviridae</taxon>
        <taxon>Maltschvirus</taxon>
        <taxon>Maltschvirus maltsch</taxon>
    </lineage>
</organism>
<dbReference type="PANTHER" id="PTHR43179">
    <property type="entry name" value="RHAMNOSYLTRANSFERASE WBBL"/>
    <property type="match status" value="1"/>
</dbReference>
<dbReference type="SUPFAM" id="SSF53448">
    <property type="entry name" value="Nucleotide-diphospho-sugar transferases"/>
    <property type="match status" value="1"/>
</dbReference>
<name>A0A6J5PVP3_9CAUD</name>
<evidence type="ECO:0000313" key="7">
    <source>
        <dbReference type="EMBL" id="CAB4203375.1"/>
    </source>
</evidence>
<gene>
    <name evidence="6" type="ORF">UFOVP1111_38</name>
    <name evidence="7" type="ORF">UFOVP1380_43</name>
    <name evidence="5" type="ORF">UFOVP943_43</name>
</gene>
<keyword evidence="2" id="KW-0328">Glycosyltransferase</keyword>
<reference evidence="5" key="1">
    <citation type="submission" date="2020-05" db="EMBL/GenBank/DDBJ databases">
        <authorList>
            <person name="Chiriac C."/>
            <person name="Salcher M."/>
            <person name="Ghai R."/>
            <person name="Kavagutti S V."/>
        </authorList>
    </citation>
    <scope>NUCLEOTIDE SEQUENCE</scope>
</reference>
<dbReference type="Gene3D" id="3.90.550.10">
    <property type="entry name" value="Spore Coat Polysaccharide Biosynthesis Protein SpsA, Chain A"/>
    <property type="match status" value="1"/>
</dbReference>
<comment type="similarity">
    <text evidence="1">Belongs to the glycosyltransferase 2 family.</text>
</comment>
<evidence type="ECO:0000256" key="1">
    <source>
        <dbReference type="ARBA" id="ARBA00006739"/>
    </source>
</evidence>